<organism evidence="1 2">
    <name type="scientific">Bacillus phage G</name>
    <dbReference type="NCBI Taxonomy" id="2884420"/>
    <lineage>
        <taxon>Viruses</taxon>
        <taxon>Duplodnaviria</taxon>
        <taxon>Heunggongvirae</taxon>
        <taxon>Uroviricota</taxon>
        <taxon>Caudoviricetes</taxon>
        <taxon>Donellivirus</taxon>
        <taxon>Donellivirus gee</taxon>
    </lineage>
</organism>
<sequence length="100" mass="12310">MKMKRSNVHYIDQKLRRKKQSRNRKFKNNDSISIMTYCQCCKKQTTKKNKINNFYLCDKCFSLNYLNINEENLNSNMPKYINWEDDLDYLYQNFWLNGDI</sequence>
<dbReference type="KEGG" id="vg:18563445"/>
<evidence type="ECO:0000313" key="1">
    <source>
        <dbReference type="EMBL" id="AEO93489.1"/>
    </source>
</evidence>
<dbReference type="RefSeq" id="YP_009015533.1">
    <property type="nucleotide sequence ID" value="NC_023719.1"/>
</dbReference>
<gene>
    <name evidence="1" type="primary">230</name>
    <name evidence="1" type="ORF">G_230</name>
</gene>
<keyword evidence="2" id="KW-1185">Reference proteome</keyword>
<dbReference type="GeneID" id="18563445"/>
<dbReference type="EMBL" id="JN638751">
    <property type="protein sequence ID" value="AEO93489.1"/>
    <property type="molecule type" value="Genomic_DNA"/>
</dbReference>
<evidence type="ECO:0000313" key="2">
    <source>
        <dbReference type="Proteomes" id="UP000009273"/>
    </source>
</evidence>
<name>G3M9X1_9CAUD</name>
<accession>G3M9X1</accession>
<dbReference type="Proteomes" id="UP000009273">
    <property type="component" value="Segment"/>
</dbReference>
<protein>
    <submittedName>
        <fullName evidence="1">Gp230</fullName>
    </submittedName>
</protein>
<reference evidence="1 2" key="1">
    <citation type="submission" date="2011-09" db="EMBL/GenBank/DDBJ databases">
        <authorList>
            <person name="Pope W.H."/>
            <person name="Pedulla M.L."/>
            <person name="Ford M.E."/>
            <person name="Peebles C.L."/>
            <person name="Hatfull G.H."/>
            <person name="Hendrix R.W."/>
        </authorList>
    </citation>
    <scope>NUCLEOTIDE SEQUENCE [LARGE SCALE GENOMIC DNA]</scope>
    <source>
        <strain evidence="1">G</strain>
    </source>
</reference>
<proteinExistence type="predicted"/>